<dbReference type="AlphaFoldDB" id="A0A381VFK0"/>
<accession>A0A381VFK0</accession>
<organism evidence="1">
    <name type="scientific">marine metagenome</name>
    <dbReference type="NCBI Taxonomy" id="408172"/>
    <lineage>
        <taxon>unclassified sequences</taxon>
        <taxon>metagenomes</taxon>
        <taxon>ecological metagenomes</taxon>
    </lineage>
</organism>
<protein>
    <submittedName>
        <fullName evidence="1">Uncharacterized protein</fullName>
    </submittedName>
</protein>
<evidence type="ECO:0000313" key="1">
    <source>
        <dbReference type="EMBL" id="SVA38974.1"/>
    </source>
</evidence>
<name>A0A381VFK0_9ZZZZ</name>
<reference evidence="1" key="1">
    <citation type="submission" date="2018-05" db="EMBL/GenBank/DDBJ databases">
        <authorList>
            <person name="Lanie J.A."/>
            <person name="Ng W.-L."/>
            <person name="Kazmierczak K.M."/>
            <person name="Andrzejewski T.M."/>
            <person name="Davidsen T.M."/>
            <person name="Wayne K.J."/>
            <person name="Tettelin H."/>
            <person name="Glass J.I."/>
            <person name="Rusch D."/>
            <person name="Podicherti R."/>
            <person name="Tsui H.-C.T."/>
            <person name="Winkler M.E."/>
        </authorList>
    </citation>
    <scope>NUCLEOTIDE SEQUENCE</scope>
</reference>
<dbReference type="EMBL" id="UINC01008667">
    <property type="protein sequence ID" value="SVA38974.1"/>
    <property type="molecule type" value="Genomic_DNA"/>
</dbReference>
<gene>
    <name evidence="1" type="ORF">METZ01_LOCUS91828</name>
</gene>
<sequence>MKSYSGPRRIAGTEGLYHFSMDSYIRRLNTCVYTQSMKSGDQYNAPLEKWTG</sequence>
<proteinExistence type="predicted"/>